<dbReference type="EMBL" id="JAPWTJ010000022">
    <property type="protein sequence ID" value="KAJ8984961.1"/>
    <property type="molecule type" value="Genomic_DNA"/>
</dbReference>
<proteinExistence type="predicted"/>
<sequence>MLLYPFVGHPMPSFADSCIKACLRAGAMLAMSRDRTLKQSKSSRSGLCSFTSEGSLQIDIERSDRNVCFSKCPMRSLRRELCQQVTALTITKFLRESRAHRLSCVRGFDRVIFLFNATTPMPFESVVNLYLHGSFKETITRHTSNKFNKVHFVYMANVSLTNLMCSKASNALYATSFLGNKDTTLQNQLMILVKVKL</sequence>
<gene>
    <name evidence="1" type="ORF">NQ317_007831</name>
</gene>
<organism evidence="1 2">
    <name type="scientific">Molorchus minor</name>
    <dbReference type="NCBI Taxonomy" id="1323400"/>
    <lineage>
        <taxon>Eukaryota</taxon>
        <taxon>Metazoa</taxon>
        <taxon>Ecdysozoa</taxon>
        <taxon>Arthropoda</taxon>
        <taxon>Hexapoda</taxon>
        <taxon>Insecta</taxon>
        <taxon>Pterygota</taxon>
        <taxon>Neoptera</taxon>
        <taxon>Endopterygota</taxon>
        <taxon>Coleoptera</taxon>
        <taxon>Polyphaga</taxon>
        <taxon>Cucujiformia</taxon>
        <taxon>Chrysomeloidea</taxon>
        <taxon>Cerambycidae</taxon>
        <taxon>Lamiinae</taxon>
        <taxon>Monochamini</taxon>
        <taxon>Molorchus</taxon>
    </lineage>
</organism>
<keyword evidence="2" id="KW-1185">Reference proteome</keyword>
<reference evidence="1" key="1">
    <citation type="journal article" date="2023" name="Insect Mol. Biol.">
        <title>Genome sequencing provides insights into the evolution of gene families encoding plant cell wall-degrading enzymes in longhorned beetles.</title>
        <authorList>
            <person name="Shin N.R."/>
            <person name="Okamura Y."/>
            <person name="Kirsch R."/>
            <person name="Pauchet Y."/>
        </authorList>
    </citation>
    <scope>NUCLEOTIDE SEQUENCE</scope>
    <source>
        <strain evidence="1">MMC_N1</strain>
    </source>
</reference>
<name>A0ABQ9K2W4_9CUCU</name>
<dbReference type="Proteomes" id="UP001162164">
    <property type="component" value="Unassembled WGS sequence"/>
</dbReference>
<comment type="caution">
    <text evidence="1">The sequence shown here is derived from an EMBL/GenBank/DDBJ whole genome shotgun (WGS) entry which is preliminary data.</text>
</comment>
<accession>A0ABQ9K2W4</accession>
<evidence type="ECO:0000313" key="1">
    <source>
        <dbReference type="EMBL" id="KAJ8984961.1"/>
    </source>
</evidence>
<evidence type="ECO:0000313" key="2">
    <source>
        <dbReference type="Proteomes" id="UP001162164"/>
    </source>
</evidence>
<protein>
    <submittedName>
        <fullName evidence="1">Uncharacterized protein</fullName>
    </submittedName>
</protein>